<dbReference type="InterPro" id="IPR000073">
    <property type="entry name" value="AB_hydrolase_1"/>
</dbReference>
<evidence type="ECO:0000259" key="2">
    <source>
        <dbReference type="Pfam" id="PF00561"/>
    </source>
</evidence>
<evidence type="ECO:0000256" key="1">
    <source>
        <dbReference type="SAM" id="Phobius"/>
    </source>
</evidence>
<comment type="caution">
    <text evidence="3">The sequence shown here is derived from an EMBL/GenBank/DDBJ whole genome shotgun (WGS) entry which is preliminary data.</text>
</comment>
<keyword evidence="1" id="KW-1133">Transmembrane helix</keyword>
<dbReference type="Pfam" id="PF00561">
    <property type="entry name" value="Abhydrolase_1"/>
    <property type="match status" value="1"/>
</dbReference>
<dbReference type="OrthoDB" id="10249433at2759"/>
<dbReference type="InterPro" id="IPR029058">
    <property type="entry name" value="AB_hydrolase_fold"/>
</dbReference>
<dbReference type="AlphaFoldDB" id="A0A8S1IX68"/>
<feature type="transmembrane region" description="Helical" evidence="1">
    <location>
        <begin position="6"/>
        <end position="28"/>
    </location>
</feature>
<dbReference type="Proteomes" id="UP000708148">
    <property type="component" value="Unassembled WGS sequence"/>
</dbReference>
<proteinExistence type="predicted"/>
<dbReference type="GO" id="GO:0008474">
    <property type="term" value="F:palmitoyl-(protein) hydrolase activity"/>
    <property type="evidence" value="ECO:0007669"/>
    <property type="project" value="TreeGrafter"/>
</dbReference>
<reference evidence="3" key="1">
    <citation type="submission" date="2020-12" db="EMBL/GenBank/DDBJ databases">
        <authorList>
            <person name="Iha C."/>
        </authorList>
    </citation>
    <scope>NUCLEOTIDE SEQUENCE</scope>
</reference>
<dbReference type="SUPFAM" id="SSF53474">
    <property type="entry name" value="alpha/beta-Hydrolases"/>
    <property type="match status" value="1"/>
</dbReference>
<keyword evidence="4" id="KW-1185">Reference proteome</keyword>
<sequence>MALMTWLWRAAYGVAGLASLAVGALYFLQEKLLYVPVAPGISQNYEYFPDQFHLMHEDIQLTTKDGLSLHAWLLWDPAWDKATLRNKPLILFFQANAGNLSHRLPFFRGVISKLGCVILAPSYRGYGPNPGSPTEWGLKMDAEAAINYALSRKDLRSEQLVVMGRSLGGAVAIHIAAQHQDKVKALIVENTFTSVEDMVPQVLPFLGALIGKGGWCNFLVRNKWLNDVEIKKLQMPILMLSSSDDEMVPRSQMETLYRITSQNNRIFVDLVNAHHMDAYDVCPLIYWPALQRFLDENVD</sequence>
<accession>A0A8S1IX68</accession>
<feature type="domain" description="AB hydrolase-1" evidence="2">
    <location>
        <begin position="88"/>
        <end position="202"/>
    </location>
</feature>
<name>A0A8S1IX68_9CHLO</name>
<protein>
    <recommendedName>
        <fullName evidence="2">AB hydrolase-1 domain-containing protein</fullName>
    </recommendedName>
</protein>
<gene>
    <name evidence="3" type="ORF">OSTQU699_LOCUS5061</name>
</gene>
<evidence type="ECO:0000313" key="4">
    <source>
        <dbReference type="Proteomes" id="UP000708148"/>
    </source>
</evidence>
<evidence type="ECO:0000313" key="3">
    <source>
        <dbReference type="EMBL" id="CAD7699702.1"/>
    </source>
</evidence>
<keyword evidence="1" id="KW-0472">Membrane</keyword>
<keyword evidence="1" id="KW-0812">Transmembrane</keyword>
<dbReference type="PANTHER" id="PTHR12277">
    <property type="entry name" value="ALPHA/BETA HYDROLASE DOMAIN-CONTAINING PROTEIN"/>
    <property type="match status" value="1"/>
</dbReference>
<dbReference type="GO" id="GO:0016020">
    <property type="term" value="C:membrane"/>
    <property type="evidence" value="ECO:0007669"/>
    <property type="project" value="TreeGrafter"/>
</dbReference>
<organism evidence="3 4">
    <name type="scientific">Ostreobium quekettii</name>
    <dbReference type="NCBI Taxonomy" id="121088"/>
    <lineage>
        <taxon>Eukaryota</taxon>
        <taxon>Viridiplantae</taxon>
        <taxon>Chlorophyta</taxon>
        <taxon>core chlorophytes</taxon>
        <taxon>Ulvophyceae</taxon>
        <taxon>TCBD clade</taxon>
        <taxon>Bryopsidales</taxon>
        <taxon>Ostreobineae</taxon>
        <taxon>Ostreobiaceae</taxon>
        <taxon>Ostreobium</taxon>
    </lineage>
</organism>
<dbReference type="Gene3D" id="3.40.50.1820">
    <property type="entry name" value="alpha/beta hydrolase"/>
    <property type="match status" value="1"/>
</dbReference>
<dbReference type="EMBL" id="CAJHUC010001093">
    <property type="protein sequence ID" value="CAD7699702.1"/>
    <property type="molecule type" value="Genomic_DNA"/>
</dbReference>
<dbReference type="PANTHER" id="PTHR12277:SF81">
    <property type="entry name" value="PROTEIN ABHD13"/>
    <property type="match status" value="1"/>
</dbReference>